<evidence type="ECO:0000313" key="3">
    <source>
        <dbReference type="Proteomes" id="UP000033514"/>
    </source>
</evidence>
<dbReference type="PANTHER" id="PTHR33677:SF3">
    <property type="entry name" value="COPPER-SENSING TRANSCRIPTIONAL REPRESSOR RICR"/>
    <property type="match status" value="1"/>
</dbReference>
<comment type="similarity">
    <text evidence="1">Belongs to the FrmR/RcnR family.</text>
</comment>
<dbReference type="AlphaFoldDB" id="A0A0F5L4Z9"/>
<name>A0A0F5L4Z9_9HYPH</name>
<dbReference type="PANTHER" id="PTHR33677">
    <property type="entry name" value="TRANSCRIPTIONAL REPRESSOR FRMR-RELATED"/>
    <property type="match status" value="1"/>
</dbReference>
<dbReference type="InterPro" id="IPR038390">
    <property type="entry name" value="Metal_Tscrpt_repr_sf"/>
</dbReference>
<organism evidence="2 3">
    <name type="scientific">Devosia soli</name>
    <dbReference type="NCBI Taxonomy" id="361041"/>
    <lineage>
        <taxon>Bacteria</taxon>
        <taxon>Pseudomonadati</taxon>
        <taxon>Pseudomonadota</taxon>
        <taxon>Alphaproteobacteria</taxon>
        <taxon>Hyphomicrobiales</taxon>
        <taxon>Devosiaceae</taxon>
        <taxon>Devosia</taxon>
    </lineage>
</organism>
<dbReference type="GO" id="GO:0046872">
    <property type="term" value="F:metal ion binding"/>
    <property type="evidence" value="ECO:0007669"/>
    <property type="project" value="InterPro"/>
</dbReference>
<evidence type="ECO:0000256" key="1">
    <source>
        <dbReference type="ARBA" id="ARBA00005260"/>
    </source>
</evidence>
<dbReference type="RefSeq" id="WP_046143935.1">
    <property type="nucleotide sequence ID" value="NZ_LAJG01000025.1"/>
</dbReference>
<dbReference type="Proteomes" id="UP000033514">
    <property type="component" value="Unassembled WGS sequence"/>
</dbReference>
<dbReference type="EMBL" id="LAJG01000025">
    <property type="protein sequence ID" value="KKB77486.1"/>
    <property type="molecule type" value="Genomic_DNA"/>
</dbReference>
<dbReference type="InterPro" id="IPR003735">
    <property type="entry name" value="Metal_Tscrpt_repr"/>
</dbReference>
<evidence type="ECO:0000313" key="2">
    <source>
        <dbReference type="EMBL" id="KKB77486.1"/>
    </source>
</evidence>
<comment type="caution">
    <text evidence="2">The sequence shown here is derived from an EMBL/GenBank/DDBJ whole genome shotgun (WGS) entry which is preliminary data.</text>
</comment>
<dbReference type="GO" id="GO:0003677">
    <property type="term" value="F:DNA binding"/>
    <property type="evidence" value="ECO:0007669"/>
    <property type="project" value="InterPro"/>
</dbReference>
<dbReference type="OrthoDB" id="9811244at2"/>
<dbReference type="STRING" id="361041.VW35_15210"/>
<gene>
    <name evidence="2" type="ORF">VW35_15210</name>
</gene>
<dbReference type="CDD" id="cd10148">
    <property type="entry name" value="CsoR-like_DUF156"/>
    <property type="match status" value="1"/>
</dbReference>
<dbReference type="PATRIC" id="fig|361041.3.peg.2434"/>
<accession>A0A0F5L4Z9</accession>
<dbReference type="Pfam" id="PF02583">
    <property type="entry name" value="Trns_repr_metal"/>
    <property type="match status" value="1"/>
</dbReference>
<reference evidence="2 3" key="1">
    <citation type="submission" date="2015-03" db="EMBL/GenBank/DDBJ databases">
        <authorList>
            <person name="Hassan Y.I."/>
            <person name="Lepp D."/>
            <person name="Zhou T."/>
        </authorList>
    </citation>
    <scope>NUCLEOTIDE SEQUENCE [LARGE SCALE GENOMIC DNA]</scope>
    <source>
        <strain evidence="2 3">GH2-10</strain>
    </source>
</reference>
<keyword evidence="3" id="KW-1185">Reference proteome</keyword>
<sequence>MCNEHSIAIRNRLNRIAGQVGGVSRMVEEGSYCIDILTQLQAIKSALGKAEDEILKQHADSCVAEAIASGDPEAQRRKFQELVDLIGRSKR</sequence>
<proteinExistence type="inferred from homology"/>
<dbReference type="GO" id="GO:0045892">
    <property type="term" value="P:negative regulation of DNA-templated transcription"/>
    <property type="evidence" value="ECO:0007669"/>
    <property type="project" value="UniProtKB-ARBA"/>
</dbReference>
<dbReference type="Gene3D" id="1.20.58.1000">
    <property type="entry name" value="Metal-sensitive repressor, helix protomer"/>
    <property type="match status" value="1"/>
</dbReference>
<protein>
    <submittedName>
        <fullName evidence="2">Copper-sensing transcriptional repressor CsoR family protein</fullName>
    </submittedName>
</protein>